<evidence type="ECO:0000259" key="9">
    <source>
        <dbReference type="Pfam" id="PF08479"/>
    </source>
</evidence>
<gene>
    <name evidence="11" type="ORF">HV560_05700</name>
</gene>
<dbReference type="InterPro" id="IPR027282">
    <property type="entry name" value="TPS"/>
</dbReference>
<evidence type="ECO:0000256" key="7">
    <source>
        <dbReference type="ARBA" id="ARBA00023237"/>
    </source>
</evidence>
<sequence length="585" mass="65537">MDAFYKNLCTIVVLSVASTFSVANQPQNLPQLNQFDAAEKLRQQQHHQAQQKQIQRSVEVRLDTSTHQTLSLPHHESPCYLIHQISLTDYGSTSSQSQFQWAFDKAVNDLNLRLPHCFGGDGLGILMKQVQNNIIEKGYVTTRVVTEEQDLRGGKLHLTVILGNVRNIIVVDSGNVPRFTTLHALTGFTFDSGDLLNIRDIEQSLENLKRVPTAEANIEILPSEGDLASVGDSDLKISYAQAFPFRLNLGLDDAGSKSTGKLQASATLSVDNIFSANDLFYTSFTHSLKQKGDDKGSRASKNLTLYYSIPFGYWHLALSHNQSRYHQEVFGAFDNSYRYSGVSDNDKLTLSYLLYRDSVRKTTISASLWSRQSQNYIDGAEIEVQKRRMAGWEAGFNHKEYFPTATLELSANFKRGTAARGALSSPEELFGEGTSRPKIITASVSLTKPFQWGTQSWQWQTSVNAQWNKTPLILQDRFSLGGRYTVRGFDGELTLTGERGWLWRNELAWQVNRLGHQLYFALDSGRVMGWSTKNQLGHHLMGAALGLRGNIKGMSYDVFVGKPVRKPEGFSTSDTVAGFNLNYPF</sequence>
<keyword evidence="7" id="KW-0998">Cell outer membrane</keyword>
<feature type="domain" description="Polypeptide-transport-associated ShlB-type" evidence="9">
    <location>
        <begin position="114"/>
        <end position="163"/>
    </location>
</feature>
<dbReference type="Pfam" id="PF17287">
    <property type="entry name" value="POTRA_3"/>
    <property type="match status" value="1"/>
</dbReference>
<dbReference type="RefSeq" id="WP_176812362.1">
    <property type="nucleotide sequence ID" value="NZ_CP055305.1"/>
</dbReference>
<evidence type="ECO:0000259" key="10">
    <source>
        <dbReference type="Pfam" id="PF17287"/>
    </source>
</evidence>
<dbReference type="InterPro" id="IPR035251">
    <property type="entry name" value="ShlB_POTRA"/>
</dbReference>
<dbReference type="GO" id="GO:0006811">
    <property type="term" value="P:monoatomic ion transport"/>
    <property type="evidence" value="ECO:0007669"/>
    <property type="project" value="UniProtKB-KW"/>
</dbReference>
<dbReference type="PIRSF" id="PIRSF029745">
    <property type="entry name" value="FhaC"/>
    <property type="match status" value="1"/>
</dbReference>
<name>A0ABD7A8J8_9PAST</name>
<dbReference type="AlphaFoldDB" id="A0ABD7A8J8"/>
<dbReference type="Proteomes" id="UP000509784">
    <property type="component" value="Chromosome"/>
</dbReference>
<dbReference type="PANTHER" id="PTHR34597:SF3">
    <property type="entry name" value="OUTER MEMBRANE TRANSPORTER CDIB"/>
    <property type="match status" value="1"/>
</dbReference>
<keyword evidence="4" id="KW-0812">Transmembrane</keyword>
<keyword evidence="5" id="KW-0813">Transport</keyword>
<dbReference type="GO" id="GO:0009279">
    <property type="term" value="C:cell outer membrane"/>
    <property type="evidence" value="ECO:0007669"/>
    <property type="project" value="UniProtKB-SubCell"/>
</dbReference>
<keyword evidence="5" id="KW-0406">Ion transport</keyword>
<dbReference type="InterPro" id="IPR051544">
    <property type="entry name" value="TPS_OM_transporter"/>
</dbReference>
<evidence type="ECO:0000313" key="11">
    <source>
        <dbReference type="EMBL" id="QLB42334.1"/>
    </source>
</evidence>
<comment type="similarity">
    <text evidence="2">Belongs to the TPS (TC 1.B.20) family.</text>
</comment>
<organism evidence="11 12">
    <name type="scientific">Mannheimia pernigra</name>
    <dbReference type="NCBI Taxonomy" id="111844"/>
    <lineage>
        <taxon>Bacteria</taxon>
        <taxon>Pseudomonadati</taxon>
        <taxon>Pseudomonadota</taxon>
        <taxon>Gammaproteobacteria</taxon>
        <taxon>Pasteurellales</taxon>
        <taxon>Pasteurellaceae</taxon>
        <taxon>Mannheimia</taxon>
    </lineage>
</organism>
<protein>
    <submittedName>
        <fullName evidence="11">ShlB/FhaC/HecB family hemolysin secretion/activation protein</fullName>
    </submittedName>
</protein>
<evidence type="ECO:0000256" key="5">
    <source>
        <dbReference type="ARBA" id="ARBA00023065"/>
    </source>
</evidence>
<dbReference type="EMBL" id="CP055305">
    <property type="protein sequence ID" value="QLB42334.1"/>
    <property type="molecule type" value="Genomic_DNA"/>
</dbReference>
<evidence type="ECO:0000256" key="1">
    <source>
        <dbReference type="ARBA" id="ARBA00004442"/>
    </source>
</evidence>
<dbReference type="FunFam" id="2.40.160.50:FF:000009">
    <property type="entry name" value="Putative hemolysin activator protein"/>
    <property type="match status" value="1"/>
</dbReference>
<evidence type="ECO:0000259" key="8">
    <source>
        <dbReference type="Pfam" id="PF03865"/>
    </source>
</evidence>
<keyword evidence="6" id="KW-0472">Membrane</keyword>
<keyword evidence="3" id="KW-1134">Transmembrane beta strand</keyword>
<accession>A0ABD7A8J8</accession>
<evidence type="ECO:0000256" key="3">
    <source>
        <dbReference type="ARBA" id="ARBA00022452"/>
    </source>
</evidence>
<feature type="domain" description="Haemolysin activator HlyB C-terminal" evidence="8">
    <location>
        <begin position="231"/>
        <end position="549"/>
    </location>
</feature>
<evidence type="ECO:0000256" key="6">
    <source>
        <dbReference type="ARBA" id="ARBA00023136"/>
    </source>
</evidence>
<evidence type="ECO:0000256" key="4">
    <source>
        <dbReference type="ARBA" id="ARBA00022692"/>
    </source>
</evidence>
<dbReference type="KEGG" id="mpeg:HV560_05700"/>
<dbReference type="PANTHER" id="PTHR34597">
    <property type="entry name" value="SLR1661 PROTEIN"/>
    <property type="match status" value="1"/>
</dbReference>
<dbReference type="InterPro" id="IPR013686">
    <property type="entry name" value="Polypept-transport_assoc_ShlB"/>
</dbReference>
<dbReference type="Pfam" id="PF08479">
    <property type="entry name" value="POTRA_2"/>
    <property type="match status" value="1"/>
</dbReference>
<comment type="subcellular location">
    <subcellularLocation>
        <location evidence="1">Cell outer membrane</location>
    </subcellularLocation>
</comment>
<evidence type="ECO:0000256" key="2">
    <source>
        <dbReference type="ARBA" id="ARBA00009055"/>
    </source>
</evidence>
<feature type="domain" description="ShlB POTRA" evidence="10">
    <location>
        <begin position="187"/>
        <end position="222"/>
    </location>
</feature>
<dbReference type="Pfam" id="PF03865">
    <property type="entry name" value="ShlB"/>
    <property type="match status" value="1"/>
</dbReference>
<proteinExistence type="inferred from homology"/>
<dbReference type="Gene3D" id="2.40.160.50">
    <property type="entry name" value="membrane protein fhac: a member of the omp85/tpsb transporter family"/>
    <property type="match status" value="1"/>
</dbReference>
<dbReference type="Gene3D" id="3.10.20.310">
    <property type="entry name" value="membrane protein fhac"/>
    <property type="match status" value="1"/>
</dbReference>
<reference evidence="11 12" key="1">
    <citation type="submission" date="2020-06" db="EMBL/GenBank/DDBJ databases">
        <title>Mannheimia pernigra sp. nov. isolated from bovine respiratory tract.</title>
        <authorList>
            <person name="Kuhnert P."/>
            <person name="Akarsu-Egger H."/>
        </authorList>
    </citation>
    <scope>NUCLEOTIDE SEQUENCE [LARGE SCALE GENOMIC DNA]</scope>
    <source>
        <strain evidence="11 12">17CN0883</strain>
    </source>
</reference>
<evidence type="ECO:0000313" key="12">
    <source>
        <dbReference type="Proteomes" id="UP000509784"/>
    </source>
</evidence>
<dbReference type="InterPro" id="IPR005565">
    <property type="entry name" value="Hemolysn_activator_HlyB_C"/>
</dbReference>